<proteinExistence type="predicted"/>
<organism evidence="1">
    <name type="scientific">Cacopsylla melanoneura</name>
    <dbReference type="NCBI Taxonomy" id="428564"/>
    <lineage>
        <taxon>Eukaryota</taxon>
        <taxon>Metazoa</taxon>
        <taxon>Ecdysozoa</taxon>
        <taxon>Arthropoda</taxon>
        <taxon>Hexapoda</taxon>
        <taxon>Insecta</taxon>
        <taxon>Pterygota</taxon>
        <taxon>Neoptera</taxon>
        <taxon>Paraneoptera</taxon>
        <taxon>Hemiptera</taxon>
        <taxon>Sternorrhyncha</taxon>
        <taxon>Psylloidea</taxon>
        <taxon>Psyllidae</taxon>
        <taxon>Psyllinae</taxon>
        <taxon>Cacopsylla</taxon>
    </lineage>
</organism>
<reference evidence="1" key="1">
    <citation type="submission" date="2021-05" db="EMBL/GenBank/DDBJ databases">
        <authorList>
            <person name="Alioto T."/>
            <person name="Alioto T."/>
            <person name="Gomez Garrido J."/>
        </authorList>
    </citation>
    <scope>NUCLEOTIDE SEQUENCE</scope>
</reference>
<dbReference type="AlphaFoldDB" id="A0A8D9F9V0"/>
<protein>
    <submittedName>
        <fullName evidence="1">Uncharacterized protein</fullName>
    </submittedName>
</protein>
<name>A0A8D9F9V0_9HEMI</name>
<dbReference type="EMBL" id="HBUF01624180">
    <property type="protein sequence ID" value="CAG6781694.1"/>
    <property type="molecule type" value="Transcribed_RNA"/>
</dbReference>
<sequence length="109" mass="12062">MLYIIISPSSHILSAAAFSTKHSDMRAKSLPLPASVEFYTARCIPFLSAVSFSLLSPSYCLLFSCDVSQVHFDVLSCAFWLSCSTSAFVPFFTSCCSDVVVFVWKPNRK</sequence>
<evidence type="ECO:0000313" key="1">
    <source>
        <dbReference type="EMBL" id="CAG6781694.1"/>
    </source>
</evidence>
<accession>A0A8D9F9V0</accession>
<dbReference type="EMBL" id="HBUF01624181">
    <property type="protein sequence ID" value="CAG6781697.1"/>
    <property type="molecule type" value="Transcribed_RNA"/>
</dbReference>